<gene>
    <name evidence="2" type="ORF">SAMN04487946_11170</name>
</gene>
<evidence type="ECO:0000256" key="1">
    <source>
        <dbReference type="SAM" id="MobiDB-lite"/>
    </source>
</evidence>
<dbReference type="OrthoDB" id="345992at2157"/>
<dbReference type="Proteomes" id="UP000199170">
    <property type="component" value="Unassembled WGS sequence"/>
</dbReference>
<dbReference type="AlphaFoldDB" id="A0A1H3J0N9"/>
<organism evidence="2 3">
    <name type="scientific">Halobellus clavatus</name>
    <dbReference type="NCBI Taxonomy" id="660517"/>
    <lineage>
        <taxon>Archaea</taxon>
        <taxon>Methanobacteriati</taxon>
        <taxon>Methanobacteriota</taxon>
        <taxon>Stenosarchaea group</taxon>
        <taxon>Halobacteria</taxon>
        <taxon>Halobacteriales</taxon>
        <taxon>Haloferacaceae</taxon>
        <taxon>Halobellus</taxon>
    </lineage>
</organism>
<dbReference type="RefSeq" id="WP_089768572.1">
    <property type="nucleotide sequence ID" value="NZ_FNPB01000011.1"/>
</dbReference>
<feature type="region of interest" description="Disordered" evidence="1">
    <location>
        <begin position="108"/>
        <end position="176"/>
    </location>
</feature>
<proteinExistence type="predicted"/>
<accession>A0A1H3J0N9</accession>
<evidence type="ECO:0000313" key="3">
    <source>
        <dbReference type="Proteomes" id="UP000199170"/>
    </source>
</evidence>
<protein>
    <submittedName>
        <fullName evidence="2">Uncharacterized protein</fullName>
    </submittedName>
</protein>
<feature type="compositionally biased region" description="Basic and acidic residues" evidence="1">
    <location>
        <begin position="142"/>
        <end position="156"/>
    </location>
</feature>
<evidence type="ECO:0000313" key="2">
    <source>
        <dbReference type="EMBL" id="SDY32724.1"/>
    </source>
</evidence>
<reference evidence="3" key="1">
    <citation type="submission" date="2016-10" db="EMBL/GenBank/DDBJ databases">
        <authorList>
            <person name="Varghese N."/>
            <person name="Submissions S."/>
        </authorList>
    </citation>
    <scope>NUCLEOTIDE SEQUENCE [LARGE SCALE GENOMIC DNA]</scope>
    <source>
        <strain evidence="3">CGMCC 1.10118</strain>
    </source>
</reference>
<keyword evidence="3" id="KW-1185">Reference proteome</keyword>
<name>A0A1H3J0N9_9EURY</name>
<sequence length="208" mass="22899">MTERTLRIERAVNELMNDLPADVASEDIIDQHMQRLVADYGLSVDRAQTATRQYLTASREGVAEYLVTHLARTTETPPTRDAVVEDLEFLANWSVPLEDASAVVRRKYDPADPADPDSGLDSATGVPTGATDAEVAAAIPSLDDHSWSSTSDRADPGPDDSDILDADSRETDDGTAAPTYRRIWRTRIVARLASTIRTARRRLAEHRL</sequence>
<dbReference type="EMBL" id="FNPB01000011">
    <property type="protein sequence ID" value="SDY32724.1"/>
    <property type="molecule type" value="Genomic_DNA"/>
</dbReference>